<evidence type="ECO:0000313" key="1">
    <source>
        <dbReference type="EMBL" id="MFN0293479.1"/>
    </source>
</evidence>
<keyword evidence="2" id="KW-1185">Reference proteome</keyword>
<dbReference type="RefSeq" id="WP_138729152.1">
    <property type="nucleotide sequence ID" value="NZ_SRMP02000050.1"/>
</dbReference>
<accession>A0ABW9JM02</accession>
<name>A0ABW9JM02_9SPHI</name>
<organism evidence="1 2">
    <name type="scientific">Pedobacter helvus</name>
    <dbReference type="NCBI Taxonomy" id="2563444"/>
    <lineage>
        <taxon>Bacteria</taxon>
        <taxon>Pseudomonadati</taxon>
        <taxon>Bacteroidota</taxon>
        <taxon>Sphingobacteriia</taxon>
        <taxon>Sphingobacteriales</taxon>
        <taxon>Sphingobacteriaceae</taxon>
        <taxon>Pedobacter</taxon>
    </lineage>
</organism>
<sequence>MEKQPFDETGLQSLLLALYALPDQQLTEESLALKHHPKMWINGHFELDQNQLDFLDQMPAATTNFLADQGSFAIANRLAVTLTKTYLPKTETTTGGDDQDKFFETKSNLASGTNNLGQHQASGTLSIEVTYSEQA</sequence>
<proteinExistence type="predicted"/>
<evidence type="ECO:0000313" key="2">
    <source>
        <dbReference type="Proteomes" id="UP001517367"/>
    </source>
</evidence>
<dbReference type="EMBL" id="SRMP02000050">
    <property type="protein sequence ID" value="MFN0293479.1"/>
    <property type="molecule type" value="Genomic_DNA"/>
</dbReference>
<dbReference type="Proteomes" id="UP001517367">
    <property type="component" value="Unassembled WGS sequence"/>
</dbReference>
<gene>
    <name evidence="1" type="ORF">E5L68_019015</name>
</gene>
<comment type="caution">
    <text evidence="1">The sequence shown here is derived from an EMBL/GenBank/DDBJ whole genome shotgun (WGS) entry which is preliminary data.</text>
</comment>
<reference evidence="1 2" key="1">
    <citation type="submission" date="2024-12" db="EMBL/GenBank/DDBJ databases">
        <authorList>
            <person name="Hu S."/>
        </authorList>
    </citation>
    <scope>NUCLEOTIDE SEQUENCE [LARGE SCALE GENOMIC DNA]</scope>
    <source>
        <strain evidence="1 2">P-25</strain>
    </source>
</reference>
<protein>
    <submittedName>
        <fullName evidence="1">Uncharacterized protein</fullName>
    </submittedName>
</protein>